<gene>
    <name evidence="7" type="ORF">GRF29_44g2409672</name>
</gene>
<feature type="transmembrane region" description="Helical" evidence="6">
    <location>
        <begin position="6"/>
        <end position="26"/>
    </location>
</feature>
<evidence type="ECO:0000313" key="8">
    <source>
        <dbReference type="Proteomes" id="UP001280581"/>
    </source>
</evidence>
<feature type="binding site" description="axial binding residue" evidence="4">
    <location>
        <position position="335"/>
    </location>
    <ligand>
        <name>heme</name>
        <dbReference type="ChEBI" id="CHEBI:30413"/>
    </ligand>
    <ligandPart>
        <name>Fe</name>
        <dbReference type="ChEBI" id="CHEBI:18248"/>
    </ligandPart>
</feature>
<dbReference type="InterPro" id="IPR001128">
    <property type="entry name" value="Cyt_P450"/>
</dbReference>
<sequence length="401" mass="45747">MGLTNIALEVCKYILAVFVLRCLLVYSYRLLFHPLHSYPGPFFAKLTDWYGAYHALNRHLHITTYRDHQKWEIYHTDRLAKSRAYLVTQASPSVYNLFNVVDKSLHRTRRRIVAQGLNDRAVRNFEPVLKHQVSIFIRQLVLASSEDDPIDMSDQCKRLTLDVSGELGFGRSFELQTSTANRWMSGGDTVASWLAGTFFYLSRYPSVYRRLAAEIRTAFTCPDDIRHGPTLSSCTYLRACLDETLRISPPTNVTLWRDAPHDVGTNPLIIDGHPIPPGTRLGVNIYAIHHNEAYFAEPFTYKPERWLPAESGLSEEETKIMHSAFMPFSKGARNCAGIPVAYAEAGMVVAETLWRFDFERSKDDTESAEKGRELVFRMEDIAGSKHSGPLLNFRAREVHVK</sequence>
<reference evidence="7 8" key="1">
    <citation type="submission" date="2021-02" db="EMBL/GenBank/DDBJ databases">
        <title>Genome assembly of Pseudopithomyces chartarum.</title>
        <authorList>
            <person name="Jauregui R."/>
            <person name="Singh J."/>
            <person name="Voisey C."/>
        </authorList>
    </citation>
    <scope>NUCLEOTIDE SEQUENCE [LARGE SCALE GENOMIC DNA]</scope>
    <source>
        <strain evidence="7 8">AGR01</strain>
    </source>
</reference>
<keyword evidence="6" id="KW-1133">Transmembrane helix</keyword>
<keyword evidence="8" id="KW-1185">Reference proteome</keyword>
<dbReference type="SUPFAM" id="SSF48264">
    <property type="entry name" value="Cytochrome P450"/>
    <property type="match status" value="1"/>
</dbReference>
<dbReference type="PRINTS" id="PR00463">
    <property type="entry name" value="EP450I"/>
</dbReference>
<evidence type="ECO:0008006" key="9">
    <source>
        <dbReference type="Google" id="ProtNLM"/>
    </source>
</evidence>
<keyword evidence="3 4" id="KW-0408">Iron</keyword>
<comment type="similarity">
    <text evidence="5">Belongs to the cytochrome P450 family.</text>
</comment>
<dbReference type="InterPro" id="IPR050121">
    <property type="entry name" value="Cytochrome_P450_monoxygenase"/>
</dbReference>
<dbReference type="AlphaFoldDB" id="A0AAN6RIA5"/>
<organism evidence="7 8">
    <name type="scientific">Pseudopithomyces chartarum</name>
    <dbReference type="NCBI Taxonomy" id="1892770"/>
    <lineage>
        <taxon>Eukaryota</taxon>
        <taxon>Fungi</taxon>
        <taxon>Dikarya</taxon>
        <taxon>Ascomycota</taxon>
        <taxon>Pezizomycotina</taxon>
        <taxon>Dothideomycetes</taxon>
        <taxon>Pleosporomycetidae</taxon>
        <taxon>Pleosporales</taxon>
        <taxon>Massarineae</taxon>
        <taxon>Didymosphaeriaceae</taxon>
        <taxon>Pseudopithomyces</taxon>
    </lineage>
</organism>
<dbReference type="PANTHER" id="PTHR24305">
    <property type="entry name" value="CYTOCHROME P450"/>
    <property type="match status" value="1"/>
</dbReference>
<proteinExistence type="inferred from homology"/>
<dbReference type="GO" id="GO:0016705">
    <property type="term" value="F:oxidoreductase activity, acting on paired donors, with incorporation or reduction of molecular oxygen"/>
    <property type="evidence" value="ECO:0007669"/>
    <property type="project" value="InterPro"/>
</dbReference>
<dbReference type="Proteomes" id="UP001280581">
    <property type="component" value="Unassembled WGS sequence"/>
</dbReference>
<dbReference type="GO" id="GO:0004497">
    <property type="term" value="F:monooxygenase activity"/>
    <property type="evidence" value="ECO:0007669"/>
    <property type="project" value="UniProtKB-KW"/>
</dbReference>
<protein>
    <recommendedName>
        <fullName evidence="9">Cytochrome P450</fullName>
    </recommendedName>
</protein>
<evidence type="ECO:0000256" key="4">
    <source>
        <dbReference type="PIRSR" id="PIRSR602401-1"/>
    </source>
</evidence>
<accession>A0AAN6RIA5</accession>
<keyword evidence="6" id="KW-0812">Transmembrane</keyword>
<dbReference type="PRINTS" id="PR00385">
    <property type="entry name" value="P450"/>
</dbReference>
<dbReference type="EMBL" id="WVTA01000005">
    <property type="protein sequence ID" value="KAK3210351.1"/>
    <property type="molecule type" value="Genomic_DNA"/>
</dbReference>
<dbReference type="GO" id="GO:0005506">
    <property type="term" value="F:iron ion binding"/>
    <property type="evidence" value="ECO:0007669"/>
    <property type="project" value="InterPro"/>
</dbReference>
<dbReference type="InterPro" id="IPR036396">
    <property type="entry name" value="Cyt_P450_sf"/>
</dbReference>
<keyword evidence="5" id="KW-0560">Oxidoreductase</keyword>
<dbReference type="InterPro" id="IPR017972">
    <property type="entry name" value="Cyt_P450_CS"/>
</dbReference>
<evidence type="ECO:0000256" key="5">
    <source>
        <dbReference type="RuleBase" id="RU000461"/>
    </source>
</evidence>
<dbReference type="InterPro" id="IPR002401">
    <property type="entry name" value="Cyt_P450_E_grp-I"/>
</dbReference>
<evidence type="ECO:0000256" key="1">
    <source>
        <dbReference type="ARBA" id="ARBA00001971"/>
    </source>
</evidence>
<dbReference type="Gene3D" id="1.10.630.10">
    <property type="entry name" value="Cytochrome P450"/>
    <property type="match status" value="2"/>
</dbReference>
<comment type="caution">
    <text evidence="7">The sequence shown here is derived from an EMBL/GenBank/DDBJ whole genome shotgun (WGS) entry which is preliminary data.</text>
</comment>
<dbReference type="Pfam" id="PF00067">
    <property type="entry name" value="p450"/>
    <property type="match status" value="1"/>
</dbReference>
<evidence type="ECO:0000256" key="3">
    <source>
        <dbReference type="ARBA" id="ARBA00023004"/>
    </source>
</evidence>
<evidence type="ECO:0000313" key="7">
    <source>
        <dbReference type="EMBL" id="KAK3210351.1"/>
    </source>
</evidence>
<comment type="cofactor">
    <cofactor evidence="1 4">
        <name>heme</name>
        <dbReference type="ChEBI" id="CHEBI:30413"/>
    </cofactor>
</comment>
<evidence type="ECO:0000256" key="2">
    <source>
        <dbReference type="ARBA" id="ARBA00022723"/>
    </source>
</evidence>
<name>A0AAN6RIA5_9PLEO</name>
<dbReference type="PANTHER" id="PTHR24305:SF226">
    <property type="entry name" value="CYTOCHROME P450 MONOOXYGENASE"/>
    <property type="match status" value="1"/>
</dbReference>
<keyword evidence="6" id="KW-0472">Membrane</keyword>
<keyword evidence="2 4" id="KW-0479">Metal-binding</keyword>
<keyword evidence="5" id="KW-0503">Monooxygenase</keyword>
<keyword evidence="4 5" id="KW-0349">Heme</keyword>
<dbReference type="PROSITE" id="PS00086">
    <property type="entry name" value="CYTOCHROME_P450"/>
    <property type="match status" value="1"/>
</dbReference>
<dbReference type="GO" id="GO:0020037">
    <property type="term" value="F:heme binding"/>
    <property type="evidence" value="ECO:0007669"/>
    <property type="project" value="InterPro"/>
</dbReference>
<evidence type="ECO:0000256" key="6">
    <source>
        <dbReference type="SAM" id="Phobius"/>
    </source>
</evidence>